<dbReference type="AlphaFoldDB" id="A0A8S3QYC9"/>
<dbReference type="InterPro" id="IPR000477">
    <property type="entry name" value="RT_dom"/>
</dbReference>
<dbReference type="PROSITE" id="PS50297">
    <property type="entry name" value="ANK_REP_REGION"/>
    <property type="match status" value="1"/>
</dbReference>
<sequence length="600" mass="68708">MADFIELARKMRCRFCYSNTSENTELHPLYLKTGHVPPRCNNALENYITDTMLAISSLEVNSFKDNLSRVERKSLVKISNNSEIYISKADKNNTTVLIDKNNYTRAGENHLRSIYYVELEQPNTASISKKIEEIIRKLFSQKEIDMKTYNFLTQSHNPKHGHMYFLPKIHKINPEVVKNIIKQGFNHSDIEVAYRPIVNKSNSPTCRIEKFLDLIFKPLLRKDPFFIQDSKDFIVKLEKEKIENKCFLIAYDVTSMYTNMQIKDLQETLVNNLEKIDKLSYNFQIPNLADLAELIKIVLENNEFEFNGHIYKQIIGAPMGGILSPTCTDLHLASILKMILDKFQYRTHIKLHCQYRDDGFMVFTGNMLQIEEFFSIANKIDNLLKFTYEVSEELMTYLDLEVYKGTLTSQRSVTNICDVNNPNQNGHTPFMNACSNGNLLLVNRFIEKDAEINITDKEGNTLFSRSCVGGNIDVVNLLIGKGCDIHKPNNFGVTPLMNACCVDINIVDKEGKTALFWSLSGGNIEIVKSLMQKECDIRKPKIDRITPQMNTCGKGHLLIVKFLIRKHASVHATDNKGNTPFSWSCLGGNIDIVKFIGKQM</sequence>
<protein>
    <recommendedName>
        <fullName evidence="2">Reverse transcriptase domain-containing protein</fullName>
    </recommendedName>
</protein>
<dbReference type="PANTHER" id="PTHR21301">
    <property type="entry name" value="REVERSE TRANSCRIPTASE"/>
    <property type="match status" value="1"/>
</dbReference>
<name>A0A8S3QYC9_MYTED</name>
<feature type="repeat" description="ANK" evidence="1">
    <location>
        <begin position="458"/>
        <end position="490"/>
    </location>
</feature>
<reference evidence="3" key="1">
    <citation type="submission" date="2021-03" db="EMBL/GenBank/DDBJ databases">
        <authorList>
            <person name="Bekaert M."/>
        </authorList>
    </citation>
    <scope>NUCLEOTIDE SEQUENCE</scope>
</reference>
<comment type="caution">
    <text evidence="3">The sequence shown here is derived from an EMBL/GenBank/DDBJ whole genome shotgun (WGS) entry which is preliminary data.</text>
</comment>
<keyword evidence="4" id="KW-1185">Reference proteome</keyword>
<dbReference type="InterPro" id="IPR036770">
    <property type="entry name" value="Ankyrin_rpt-contain_sf"/>
</dbReference>
<dbReference type="PANTHER" id="PTHR21301:SF10">
    <property type="entry name" value="REVERSE TRANSCRIPTASE DOMAIN-CONTAINING PROTEIN"/>
    <property type="match status" value="1"/>
</dbReference>
<dbReference type="Pfam" id="PF12796">
    <property type="entry name" value="Ank_2"/>
    <property type="match status" value="2"/>
</dbReference>
<feature type="repeat" description="ANK" evidence="1">
    <location>
        <begin position="425"/>
        <end position="457"/>
    </location>
</feature>
<evidence type="ECO:0000313" key="3">
    <source>
        <dbReference type="EMBL" id="CAG2200804.1"/>
    </source>
</evidence>
<dbReference type="SMART" id="SM00248">
    <property type="entry name" value="ANK"/>
    <property type="match status" value="5"/>
</dbReference>
<dbReference type="PROSITE" id="PS50878">
    <property type="entry name" value="RT_POL"/>
    <property type="match status" value="1"/>
</dbReference>
<dbReference type="EMBL" id="CAJPWZ010000766">
    <property type="protein sequence ID" value="CAG2200804.1"/>
    <property type="molecule type" value="Genomic_DNA"/>
</dbReference>
<dbReference type="Gene3D" id="1.25.40.20">
    <property type="entry name" value="Ankyrin repeat-containing domain"/>
    <property type="match status" value="2"/>
</dbReference>
<gene>
    <name evidence="3" type="ORF">MEDL_15445</name>
</gene>
<keyword evidence="1" id="KW-0040">ANK repeat</keyword>
<dbReference type="SUPFAM" id="SSF48403">
    <property type="entry name" value="Ankyrin repeat"/>
    <property type="match status" value="1"/>
</dbReference>
<organism evidence="3 4">
    <name type="scientific">Mytilus edulis</name>
    <name type="common">Blue mussel</name>
    <dbReference type="NCBI Taxonomy" id="6550"/>
    <lineage>
        <taxon>Eukaryota</taxon>
        <taxon>Metazoa</taxon>
        <taxon>Spiralia</taxon>
        <taxon>Lophotrochozoa</taxon>
        <taxon>Mollusca</taxon>
        <taxon>Bivalvia</taxon>
        <taxon>Autobranchia</taxon>
        <taxon>Pteriomorphia</taxon>
        <taxon>Mytilida</taxon>
        <taxon>Mytiloidea</taxon>
        <taxon>Mytilidae</taxon>
        <taxon>Mytilinae</taxon>
        <taxon>Mytilus</taxon>
    </lineage>
</organism>
<dbReference type="OrthoDB" id="10047121at2759"/>
<feature type="domain" description="Reverse transcriptase" evidence="2">
    <location>
        <begin position="161"/>
        <end position="408"/>
    </location>
</feature>
<evidence type="ECO:0000259" key="2">
    <source>
        <dbReference type="PROSITE" id="PS50878"/>
    </source>
</evidence>
<evidence type="ECO:0000256" key="1">
    <source>
        <dbReference type="PROSITE-ProRule" id="PRU00023"/>
    </source>
</evidence>
<dbReference type="Proteomes" id="UP000683360">
    <property type="component" value="Unassembled WGS sequence"/>
</dbReference>
<evidence type="ECO:0000313" key="4">
    <source>
        <dbReference type="Proteomes" id="UP000683360"/>
    </source>
</evidence>
<dbReference type="PROSITE" id="PS50088">
    <property type="entry name" value="ANK_REPEAT"/>
    <property type="match status" value="2"/>
</dbReference>
<accession>A0A8S3QYC9</accession>
<proteinExistence type="predicted"/>
<dbReference type="InterPro" id="IPR002110">
    <property type="entry name" value="Ankyrin_rpt"/>
</dbReference>